<evidence type="ECO:0000313" key="7">
    <source>
        <dbReference type="Proteomes" id="UP000091897"/>
    </source>
</evidence>
<name>A0A193FS34_9BORD</name>
<evidence type="ECO:0000313" key="5">
    <source>
        <dbReference type="EMBL" id="ANN64967.1"/>
    </source>
</evidence>
<keyword evidence="2" id="KW-0479">Metal-binding</keyword>
<evidence type="ECO:0000313" key="6">
    <source>
        <dbReference type="EMBL" id="ANN69996.1"/>
    </source>
</evidence>
<dbReference type="SFLD" id="SFLDS00001">
    <property type="entry name" value="Enolase"/>
    <property type="match status" value="1"/>
</dbReference>
<sequence>MKIERLETRALSLPLDRPIESALGSIRGCGVVLVYAYTDAGIVGENLVFTLNDRRTGVLQRMVDELADLVVGRDAGHIAGFWARAWKDINFFGHKGVPVMGISAIDGALWDIAGKAAGMPLYRLLGGARDRLPAYHSGGLWLDRDIDGLAREAQDMVRQGFKAVKMRLGMPDPRQDAERVRAVRQAIGPGIRLMADANQGLNEAQAIRLGRMLEEYDLTWFEEPLPAWDLEGVARVAAALDTPIASGETEYTRYGFRTMLGLRSADILMPDLQRVGGVSEFMRVGHMAESHDVPVSSHLFPETSIQVLGALANAIYLEYMPWFSSLYQERLEFVDGDAVVPERPGWGFTLDPRRIAELQNARR</sequence>
<comment type="cofactor">
    <cofactor evidence="1">
        <name>Mg(2+)</name>
        <dbReference type="ChEBI" id="CHEBI:18420"/>
    </cofactor>
</comment>
<evidence type="ECO:0000256" key="2">
    <source>
        <dbReference type="ARBA" id="ARBA00022723"/>
    </source>
</evidence>
<dbReference type="PANTHER" id="PTHR13794:SF58">
    <property type="entry name" value="MITOCHONDRIAL ENOLASE SUPERFAMILY MEMBER 1"/>
    <property type="match status" value="1"/>
</dbReference>
<feature type="domain" description="Mandelate racemase/muconate lactonizing enzyme C-terminal" evidence="4">
    <location>
        <begin position="146"/>
        <end position="243"/>
    </location>
</feature>
<dbReference type="KEGG" id="bbro:BAU06_00355"/>
<protein>
    <submittedName>
        <fullName evidence="6">Mandelate racemase</fullName>
    </submittedName>
</protein>
<dbReference type="Gene3D" id="3.20.20.120">
    <property type="entry name" value="Enolase-like C-terminal domain"/>
    <property type="match status" value="1"/>
</dbReference>
<reference evidence="7 8" key="1">
    <citation type="submission" date="2016-06" db="EMBL/GenBank/DDBJ databases">
        <title>Complete genome sequences of Bordetella bronchialis and Bordetella flabilis.</title>
        <authorList>
            <person name="LiPuma J.J."/>
            <person name="Spilker T."/>
        </authorList>
    </citation>
    <scope>NUCLEOTIDE SEQUENCE [LARGE SCALE GENOMIC DNA]</scope>
    <source>
        <strain evidence="6 8">AU17976</strain>
        <strain evidence="5 7">AU3182</strain>
    </source>
</reference>
<dbReference type="InterPro" id="IPR013341">
    <property type="entry name" value="Mandelate_racemase_N_dom"/>
</dbReference>
<accession>A0A193FS34</accession>
<dbReference type="Pfam" id="PF02746">
    <property type="entry name" value="MR_MLE_N"/>
    <property type="match status" value="1"/>
</dbReference>
<dbReference type="SUPFAM" id="SSF51604">
    <property type="entry name" value="Enolase C-terminal domain-like"/>
    <property type="match status" value="1"/>
</dbReference>
<dbReference type="RefSeq" id="WP_066342700.1">
    <property type="nucleotide sequence ID" value="NZ_CBCSFJ010000012.1"/>
</dbReference>
<dbReference type="EMBL" id="CP016171">
    <property type="protein sequence ID" value="ANN69996.1"/>
    <property type="molecule type" value="Genomic_DNA"/>
</dbReference>
<keyword evidence="3" id="KW-0460">Magnesium</keyword>
<dbReference type="InterPro" id="IPR036849">
    <property type="entry name" value="Enolase-like_C_sf"/>
</dbReference>
<dbReference type="STRING" id="463025.BAU08_00345"/>
<dbReference type="InterPro" id="IPR013342">
    <property type="entry name" value="Mandelate_racemase_C"/>
</dbReference>
<organism evidence="6 8">
    <name type="scientific">Bordetella bronchialis</name>
    <dbReference type="NCBI Taxonomy" id="463025"/>
    <lineage>
        <taxon>Bacteria</taxon>
        <taxon>Pseudomonadati</taxon>
        <taxon>Pseudomonadota</taxon>
        <taxon>Betaproteobacteria</taxon>
        <taxon>Burkholderiales</taxon>
        <taxon>Alcaligenaceae</taxon>
        <taxon>Bordetella</taxon>
    </lineage>
</organism>
<evidence type="ECO:0000256" key="1">
    <source>
        <dbReference type="ARBA" id="ARBA00001946"/>
    </source>
</evidence>
<dbReference type="SMART" id="SM00922">
    <property type="entry name" value="MR_MLE"/>
    <property type="match status" value="1"/>
</dbReference>
<dbReference type="InterPro" id="IPR029065">
    <property type="entry name" value="Enolase_C-like"/>
</dbReference>
<dbReference type="GO" id="GO:0016836">
    <property type="term" value="F:hydro-lyase activity"/>
    <property type="evidence" value="ECO:0007669"/>
    <property type="project" value="TreeGrafter"/>
</dbReference>
<dbReference type="SFLD" id="SFLDG00179">
    <property type="entry name" value="mandelate_racemase"/>
    <property type="match status" value="1"/>
</dbReference>
<proteinExistence type="predicted"/>
<dbReference type="AlphaFoldDB" id="A0A193FS34"/>
<evidence type="ECO:0000256" key="3">
    <source>
        <dbReference type="ARBA" id="ARBA00022842"/>
    </source>
</evidence>
<dbReference type="SUPFAM" id="SSF54826">
    <property type="entry name" value="Enolase N-terminal domain-like"/>
    <property type="match status" value="1"/>
</dbReference>
<dbReference type="OrthoDB" id="8609034at2"/>
<dbReference type="EMBL" id="CP016170">
    <property type="protein sequence ID" value="ANN64967.1"/>
    <property type="molecule type" value="Genomic_DNA"/>
</dbReference>
<evidence type="ECO:0000313" key="8">
    <source>
        <dbReference type="Proteomes" id="UP000092213"/>
    </source>
</evidence>
<keyword evidence="7" id="KW-1185">Reference proteome</keyword>
<dbReference type="Proteomes" id="UP000091897">
    <property type="component" value="Chromosome"/>
</dbReference>
<dbReference type="GO" id="GO:0016052">
    <property type="term" value="P:carbohydrate catabolic process"/>
    <property type="evidence" value="ECO:0007669"/>
    <property type="project" value="TreeGrafter"/>
</dbReference>
<dbReference type="PANTHER" id="PTHR13794">
    <property type="entry name" value="ENOLASE SUPERFAMILY, MANDELATE RACEMASE"/>
    <property type="match status" value="1"/>
</dbReference>
<evidence type="ECO:0000259" key="4">
    <source>
        <dbReference type="SMART" id="SM00922"/>
    </source>
</evidence>
<gene>
    <name evidence="5" type="ORF">BAU06_00355</name>
    <name evidence="6" type="ORF">BAU08_00345</name>
</gene>
<dbReference type="Pfam" id="PF13378">
    <property type="entry name" value="MR_MLE_C"/>
    <property type="match status" value="1"/>
</dbReference>
<dbReference type="InterPro" id="IPR029017">
    <property type="entry name" value="Enolase-like_N"/>
</dbReference>
<dbReference type="InterPro" id="IPR046945">
    <property type="entry name" value="RHMD-like"/>
</dbReference>
<dbReference type="Proteomes" id="UP000092213">
    <property type="component" value="Chromosome"/>
</dbReference>
<dbReference type="CDD" id="cd03316">
    <property type="entry name" value="MR_like"/>
    <property type="match status" value="1"/>
</dbReference>
<dbReference type="GO" id="GO:0000287">
    <property type="term" value="F:magnesium ion binding"/>
    <property type="evidence" value="ECO:0007669"/>
    <property type="project" value="TreeGrafter"/>
</dbReference>
<dbReference type="Gene3D" id="3.30.390.10">
    <property type="entry name" value="Enolase-like, N-terminal domain"/>
    <property type="match status" value="1"/>
</dbReference>